<dbReference type="Proteomes" id="UP000290189">
    <property type="component" value="Unassembled WGS sequence"/>
</dbReference>
<keyword evidence="1" id="KW-0732">Signal</keyword>
<dbReference type="EMBL" id="CDSF01000122">
    <property type="protein sequence ID" value="CEP02025.1"/>
    <property type="molecule type" value="Genomic_DNA"/>
</dbReference>
<geneLocation type="mitochondrion" evidence="3"/>
<evidence type="ECO:0000256" key="1">
    <source>
        <dbReference type="SAM" id="SignalP"/>
    </source>
</evidence>
<sequence>MSSAARCVATLVLCATVLVIGVSSVHHFTEAPPVVPFLVSSFLENDELKRLAAIEDPQSQWSEVVTSIIQHRQSWEGLFRPNTTRDMVLSYFNLSVDPLVATASGSWAHKQIAEQHIPRRMQILFLRHIFSIDDNVPWDTIRVMLGTAITKWGLPAGVALGIGIQCAVRADKHSVIHRQRCYRAVEHLMDAYRARFATRCDSEAVEALQADVQQAASVAYKDEIARAVFSLVKNRLGDQEGWLVETAVDFEYIRYEAGNSLLEALAEHGLDVDAIDPPLCETRFASAFRDGDLSQAMLLIELGADFENAIASDDAECLVDNWWDDDLERDLVSQDYDLLALMLKYAVDPADVFAKFFAAFDSQTVTHVVMKRAATFLPDDHDALSWANRVLDRLLVTRYDRSIKGVLGFIGDGLSLVSDAQDASILVNMDICNRPDPVGDFKRLVAASKADQVLLALNVVDKQSGRTMFHKKCMTMDVFQWIRQRSSASLGHRDALGRSALDYWIVSDDDQIRPHNEVAQLTRLYWQFLGHDTNVVSPYDIVVQSCTEWTRLRLERDPDVMWELYHPATAPFLPILASLSGSFLHDAIYLSGLHPETTSYVLHAVLMRIAIGAVKDDHQDDQRVMSFVRTLCTYEFGRLLFVQWHSDRWTPLHRAVAHPRLHRFVTVMLEVASLHGTLEHLVNVVDVHGRTFLHIAASRLEFVPVFNYDGKPAHDASETYCALLGDVLRWLTAQPGAAGQPGSPLLSVYALDRLLSARDLSGQTFADIVTYSMRDRPDSDLIHKSTAITRLVHHWVTLTPQKLDRAA</sequence>
<feature type="signal peptide" evidence="1">
    <location>
        <begin position="1"/>
        <end position="24"/>
    </location>
</feature>
<dbReference type="EMBL" id="OVEO01000010">
    <property type="protein sequence ID" value="SPQ98878.1"/>
    <property type="molecule type" value="Genomic_DNA"/>
</dbReference>
<evidence type="ECO:0000313" key="3">
    <source>
        <dbReference type="EMBL" id="SPQ98878.1"/>
    </source>
</evidence>
<reference evidence="2 4" key="1">
    <citation type="submission" date="2015-02" db="EMBL/GenBank/DDBJ databases">
        <authorList>
            <person name="Chooi Y.-H."/>
        </authorList>
    </citation>
    <scope>NUCLEOTIDE SEQUENCE [LARGE SCALE GENOMIC DNA]</scope>
    <source>
        <strain evidence="2">E3</strain>
    </source>
</reference>
<evidence type="ECO:0000313" key="4">
    <source>
        <dbReference type="Proteomes" id="UP000039324"/>
    </source>
</evidence>
<protein>
    <submittedName>
        <fullName evidence="2">Uncharacterized protein</fullName>
    </submittedName>
</protein>
<evidence type="ECO:0000313" key="5">
    <source>
        <dbReference type="Proteomes" id="UP000290189"/>
    </source>
</evidence>
<dbReference type="AlphaFoldDB" id="A0A0G4J372"/>
<proteinExistence type="predicted"/>
<accession>A0A0G4J372</accession>
<keyword evidence="4" id="KW-1185">Reference proteome</keyword>
<feature type="chain" id="PRO_5036293201" evidence="1">
    <location>
        <begin position="25"/>
        <end position="807"/>
    </location>
</feature>
<name>A0A0G4J372_PLABS</name>
<gene>
    <name evidence="2" type="ORF">PBRA_002290</name>
    <name evidence="3" type="ORF">PLBR_LOCUS6093</name>
</gene>
<reference evidence="3 5" key="2">
    <citation type="submission" date="2018-03" db="EMBL/GenBank/DDBJ databases">
        <authorList>
            <person name="Fogelqvist J."/>
        </authorList>
    </citation>
    <scope>NUCLEOTIDE SEQUENCE [LARGE SCALE GENOMIC DNA]</scope>
</reference>
<organism evidence="2 4">
    <name type="scientific">Plasmodiophora brassicae</name>
    <name type="common">Clubroot disease agent</name>
    <dbReference type="NCBI Taxonomy" id="37360"/>
    <lineage>
        <taxon>Eukaryota</taxon>
        <taxon>Sar</taxon>
        <taxon>Rhizaria</taxon>
        <taxon>Endomyxa</taxon>
        <taxon>Phytomyxea</taxon>
        <taxon>Plasmodiophorida</taxon>
        <taxon>Plasmodiophoridae</taxon>
        <taxon>Plasmodiophora</taxon>
    </lineage>
</organism>
<dbReference type="Proteomes" id="UP000039324">
    <property type="component" value="Unassembled WGS sequence"/>
</dbReference>
<dbReference type="InterPro" id="IPR036770">
    <property type="entry name" value="Ankyrin_rpt-contain_sf"/>
</dbReference>
<dbReference type="Gene3D" id="1.25.40.20">
    <property type="entry name" value="Ankyrin repeat-containing domain"/>
    <property type="match status" value="1"/>
</dbReference>
<dbReference type="SUPFAM" id="SSF48403">
    <property type="entry name" value="Ankyrin repeat"/>
    <property type="match status" value="1"/>
</dbReference>
<keyword evidence="3" id="KW-0496">Mitochondrion</keyword>
<evidence type="ECO:0000313" key="2">
    <source>
        <dbReference type="EMBL" id="CEP02025.1"/>
    </source>
</evidence>